<keyword evidence="8" id="KW-0811">Translocation</keyword>
<dbReference type="PROSITE" id="PS50082">
    <property type="entry name" value="WD_REPEATS_2"/>
    <property type="match status" value="1"/>
</dbReference>
<dbReference type="Gene3D" id="2.130.10.10">
    <property type="entry name" value="YVTN repeat-like/Quinoprotein amine dehydrogenase"/>
    <property type="match status" value="1"/>
</dbReference>
<dbReference type="EnsemblProtists" id="EOD21885">
    <property type="protein sequence ID" value="EOD21885"/>
    <property type="gene ID" value="EMIHUDRAFT_458280"/>
</dbReference>
<comment type="similarity">
    <text evidence="2">Belongs to the WD repeat SEC13 family.</text>
</comment>
<dbReference type="InterPro" id="IPR001680">
    <property type="entry name" value="WD40_rpt"/>
</dbReference>
<accession>A0A0D3JEF0</accession>
<keyword evidence="3" id="KW-0813">Transport</keyword>
<evidence type="ECO:0000256" key="8">
    <source>
        <dbReference type="ARBA" id="ARBA00023010"/>
    </source>
</evidence>
<name>A0A0D3JEF0_EMIH1</name>
<dbReference type="GO" id="GO:0051028">
    <property type="term" value="P:mRNA transport"/>
    <property type="evidence" value="ECO:0007669"/>
    <property type="project" value="UniProtKB-KW"/>
</dbReference>
<evidence type="ECO:0000313" key="13">
    <source>
        <dbReference type="EnsemblProtists" id="EOD21885"/>
    </source>
</evidence>
<evidence type="ECO:0000256" key="2">
    <source>
        <dbReference type="ARBA" id="ARBA00010102"/>
    </source>
</evidence>
<evidence type="ECO:0000256" key="7">
    <source>
        <dbReference type="ARBA" id="ARBA00022927"/>
    </source>
</evidence>
<dbReference type="Proteomes" id="UP000013827">
    <property type="component" value="Unassembled WGS sequence"/>
</dbReference>
<dbReference type="PANTHER" id="PTHR11024:SF2">
    <property type="entry name" value="PROTEIN SEC13 HOMOLOG"/>
    <property type="match status" value="1"/>
</dbReference>
<proteinExistence type="inferred from homology"/>
<evidence type="ECO:0000256" key="3">
    <source>
        <dbReference type="ARBA" id="ARBA00022448"/>
    </source>
</evidence>
<dbReference type="GO" id="GO:0005198">
    <property type="term" value="F:structural molecule activity"/>
    <property type="evidence" value="ECO:0007669"/>
    <property type="project" value="InterPro"/>
</dbReference>
<evidence type="ECO:0000256" key="4">
    <source>
        <dbReference type="ARBA" id="ARBA00022574"/>
    </source>
</evidence>
<keyword evidence="7" id="KW-0653">Protein transport</keyword>
<keyword evidence="9" id="KW-0906">Nuclear pore complex</keyword>
<dbReference type="PANTHER" id="PTHR11024">
    <property type="entry name" value="NUCLEAR PORE COMPLEX PROTEIN SEC13 / SEH1 FAMILY MEMBER"/>
    <property type="match status" value="1"/>
</dbReference>
<dbReference type="GO" id="GO:0031080">
    <property type="term" value="C:nuclear pore outer ring"/>
    <property type="evidence" value="ECO:0007669"/>
    <property type="project" value="TreeGrafter"/>
</dbReference>
<dbReference type="eggNOG" id="KOG1332">
    <property type="taxonomic scope" value="Eukaryota"/>
</dbReference>
<evidence type="ECO:0000256" key="5">
    <source>
        <dbReference type="ARBA" id="ARBA00022737"/>
    </source>
</evidence>
<keyword evidence="10" id="KW-0539">Nucleus</keyword>
<dbReference type="GeneID" id="17267430"/>
<dbReference type="InterPro" id="IPR036322">
    <property type="entry name" value="WD40_repeat_dom_sf"/>
</dbReference>
<reference evidence="13" key="2">
    <citation type="submission" date="2024-10" db="UniProtKB">
        <authorList>
            <consortium name="EnsemblProtists"/>
        </authorList>
    </citation>
    <scope>IDENTIFICATION</scope>
</reference>
<dbReference type="HOGENOM" id="CLU_1297395_0_0_1"/>
<sequence>MKFVTAHEDLIHDVQLDFYGKRLATCSSDRLIKVYEADDQQQQQPAELIGHNGPVWQVAWAHPKFGNILASCSYDRQVIVWKELAQAHWVQIYQYRGHDGSVNSISWCPPELGLCLACASSDESTPRVDGERRREQLHAPLEQTPRGCHHSHARTRDRPRSPRLVATVRARLPLLSSRRRHQRPLLHRGGRLGRGQVQGSQDWRQHCLVGTVQ</sequence>
<dbReference type="InterPro" id="IPR037363">
    <property type="entry name" value="Sec13/Seh1_fam"/>
</dbReference>
<feature type="repeat" description="WD" evidence="11">
    <location>
        <begin position="48"/>
        <end position="82"/>
    </location>
</feature>
<feature type="region of interest" description="Disordered" evidence="12">
    <location>
        <begin position="124"/>
        <end position="163"/>
    </location>
</feature>
<feature type="region of interest" description="Disordered" evidence="12">
    <location>
        <begin position="179"/>
        <end position="198"/>
    </location>
</feature>
<keyword evidence="5" id="KW-0677">Repeat</keyword>
<evidence type="ECO:0000256" key="11">
    <source>
        <dbReference type="PROSITE-ProRule" id="PRU00221"/>
    </source>
</evidence>
<keyword evidence="14" id="KW-1185">Reference proteome</keyword>
<comment type="subcellular location">
    <subcellularLocation>
        <location evidence="1">Nucleus</location>
        <location evidence="1">Nuclear pore complex</location>
    </subcellularLocation>
</comment>
<dbReference type="SMART" id="SM00320">
    <property type="entry name" value="WD40"/>
    <property type="match status" value="3"/>
</dbReference>
<dbReference type="GO" id="GO:0006606">
    <property type="term" value="P:protein import into nucleus"/>
    <property type="evidence" value="ECO:0007669"/>
    <property type="project" value="TreeGrafter"/>
</dbReference>
<feature type="compositionally biased region" description="Basic and acidic residues" evidence="12">
    <location>
        <begin position="124"/>
        <end position="137"/>
    </location>
</feature>
<keyword evidence="4 11" id="KW-0853">WD repeat</keyword>
<evidence type="ECO:0008006" key="15">
    <source>
        <dbReference type="Google" id="ProtNLM"/>
    </source>
</evidence>
<dbReference type="AlphaFoldDB" id="A0A0D3JEF0"/>
<dbReference type="Pfam" id="PF00400">
    <property type="entry name" value="WD40"/>
    <property type="match status" value="3"/>
</dbReference>
<reference evidence="14" key="1">
    <citation type="journal article" date="2013" name="Nature">
        <title>Pan genome of the phytoplankton Emiliania underpins its global distribution.</title>
        <authorList>
            <person name="Read B.A."/>
            <person name="Kegel J."/>
            <person name="Klute M.J."/>
            <person name="Kuo A."/>
            <person name="Lefebvre S.C."/>
            <person name="Maumus F."/>
            <person name="Mayer C."/>
            <person name="Miller J."/>
            <person name="Monier A."/>
            <person name="Salamov A."/>
            <person name="Young J."/>
            <person name="Aguilar M."/>
            <person name="Claverie J.M."/>
            <person name="Frickenhaus S."/>
            <person name="Gonzalez K."/>
            <person name="Herman E.K."/>
            <person name="Lin Y.C."/>
            <person name="Napier J."/>
            <person name="Ogata H."/>
            <person name="Sarno A.F."/>
            <person name="Shmutz J."/>
            <person name="Schroeder D."/>
            <person name="de Vargas C."/>
            <person name="Verret F."/>
            <person name="von Dassow P."/>
            <person name="Valentin K."/>
            <person name="Van de Peer Y."/>
            <person name="Wheeler G."/>
            <person name="Dacks J.B."/>
            <person name="Delwiche C.F."/>
            <person name="Dyhrman S.T."/>
            <person name="Glockner G."/>
            <person name="John U."/>
            <person name="Richards T."/>
            <person name="Worden A.Z."/>
            <person name="Zhang X."/>
            <person name="Grigoriev I.V."/>
            <person name="Allen A.E."/>
            <person name="Bidle K."/>
            <person name="Borodovsky M."/>
            <person name="Bowler C."/>
            <person name="Brownlee C."/>
            <person name="Cock J.M."/>
            <person name="Elias M."/>
            <person name="Gladyshev V.N."/>
            <person name="Groth M."/>
            <person name="Guda C."/>
            <person name="Hadaegh A."/>
            <person name="Iglesias-Rodriguez M.D."/>
            <person name="Jenkins J."/>
            <person name="Jones B.M."/>
            <person name="Lawson T."/>
            <person name="Leese F."/>
            <person name="Lindquist E."/>
            <person name="Lobanov A."/>
            <person name="Lomsadze A."/>
            <person name="Malik S.B."/>
            <person name="Marsh M.E."/>
            <person name="Mackinder L."/>
            <person name="Mock T."/>
            <person name="Mueller-Roeber B."/>
            <person name="Pagarete A."/>
            <person name="Parker M."/>
            <person name="Probert I."/>
            <person name="Quesneville H."/>
            <person name="Raines C."/>
            <person name="Rensing S.A."/>
            <person name="Riano-Pachon D.M."/>
            <person name="Richier S."/>
            <person name="Rokitta S."/>
            <person name="Shiraiwa Y."/>
            <person name="Soanes D.M."/>
            <person name="van der Giezen M."/>
            <person name="Wahlund T.M."/>
            <person name="Williams B."/>
            <person name="Wilson W."/>
            <person name="Wolfe G."/>
            <person name="Wurch L.L."/>
        </authorList>
    </citation>
    <scope>NUCLEOTIDE SEQUENCE</scope>
</reference>
<evidence type="ECO:0000256" key="6">
    <source>
        <dbReference type="ARBA" id="ARBA00022816"/>
    </source>
</evidence>
<dbReference type="STRING" id="2903.R1E509"/>
<evidence type="ECO:0000256" key="10">
    <source>
        <dbReference type="ARBA" id="ARBA00023242"/>
    </source>
</evidence>
<dbReference type="SUPFAM" id="SSF50978">
    <property type="entry name" value="WD40 repeat-like"/>
    <property type="match status" value="1"/>
</dbReference>
<keyword evidence="6" id="KW-0509">mRNA transport</keyword>
<evidence type="ECO:0000313" key="14">
    <source>
        <dbReference type="Proteomes" id="UP000013827"/>
    </source>
</evidence>
<dbReference type="KEGG" id="ehx:EMIHUDRAFT_458280"/>
<evidence type="ECO:0000256" key="12">
    <source>
        <dbReference type="SAM" id="MobiDB-lite"/>
    </source>
</evidence>
<dbReference type="GO" id="GO:0030127">
    <property type="term" value="C:COPII vesicle coat"/>
    <property type="evidence" value="ECO:0007669"/>
    <property type="project" value="TreeGrafter"/>
</dbReference>
<protein>
    <recommendedName>
        <fullName evidence="15">GATOR complex protein SEC13</fullName>
    </recommendedName>
</protein>
<feature type="compositionally biased region" description="Basic residues" evidence="12">
    <location>
        <begin position="179"/>
        <end position="191"/>
    </location>
</feature>
<dbReference type="InterPro" id="IPR015943">
    <property type="entry name" value="WD40/YVTN_repeat-like_dom_sf"/>
</dbReference>
<dbReference type="GO" id="GO:0090114">
    <property type="term" value="P:COPII-coated vesicle budding"/>
    <property type="evidence" value="ECO:0007669"/>
    <property type="project" value="TreeGrafter"/>
</dbReference>
<evidence type="ECO:0000256" key="9">
    <source>
        <dbReference type="ARBA" id="ARBA00023132"/>
    </source>
</evidence>
<dbReference type="PaxDb" id="2903-EOD21885"/>
<organism evidence="13 14">
    <name type="scientific">Emiliania huxleyi (strain CCMP1516)</name>
    <dbReference type="NCBI Taxonomy" id="280463"/>
    <lineage>
        <taxon>Eukaryota</taxon>
        <taxon>Haptista</taxon>
        <taxon>Haptophyta</taxon>
        <taxon>Prymnesiophyceae</taxon>
        <taxon>Isochrysidales</taxon>
        <taxon>Noelaerhabdaceae</taxon>
        <taxon>Emiliania</taxon>
    </lineage>
</organism>
<evidence type="ECO:0000256" key="1">
    <source>
        <dbReference type="ARBA" id="ARBA00004567"/>
    </source>
</evidence>
<dbReference type="RefSeq" id="XP_005774314.1">
    <property type="nucleotide sequence ID" value="XM_005774257.1"/>
</dbReference>